<name>A0A835XGH6_9CHLO</name>
<gene>
    <name evidence="3" type="ORF">HYH03_017833</name>
</gene>
<proteinExistence type="predicted"/>
<dbReference type="AlphaFoldDB" id="A0A835XGH6"/>
<evidence type="ECO:0008006" key="5">
    <source>
        <dbReference type="Google" id="ProtNLM"/>
    </source>
</evidence>
<keyword evidence="4" id="KW-1185">Reference proteome</keyword>
<feature type="region of interest" description="Disordered" evidence="1">
    <location>
        <begin position="610"/>
        <end position="629"/>
    </location>
</feature>
<dbReference type="OrthoDB" id="563304at2759"/>
<evidence type="ECO:0000256" key="1">
    <source>
        <dbReference type="SAM" id="MobiDB-lite"/>
    </source>
</evidence>
<feature type="compositionally biased region" description="Low complexity" evidence="1">
    <location>
        <begin position="488"/>
        <end position="519"/>
    </location>
</feature>
<accession>A0A835XGH6</accession>
<reference evidence="3" key="1">
    <citation type="journal article" date="2020" name="bioRxiv">
        <title>Comparative genomics of Chlamydomonas.</title>
        <authorList>
            <person name="Craig R.J."/>
            <person name="Hasan A.R."/>
            <person name="Ness R.W."/>
            <person name="Keightley P.D."/>
        </authorList>
    </citation>
    <scope>NUCLEOTIDE SEQUENCE</scope>
    <source>
        <strain evidence="3">CCAP 11/70</strain>
    </source>
</reference>
<feature type="compositionally biased region" description="Low complexity" evidence="1">
    <location>
        <begin position="620"/>
        <end position="629"/>
    </location>
</feature>
<dbReference type="EMBL" id="JAEHOE010000182">
    <property type="protein sequence ID" value="KAG2483286.1"/>
    <property type="molecule type" value="Genomic_DNA"/>
</dbReference>
<evidence type="ECO:0000313" key="4">
    <source>
        <dbReference type="Proteomes" id="UP000612055"/>
    </source>
</evidence>
<comment type="caution">
    <text evidence="3">The sequence shown here is derived from an EMBL/GenBank/DDBJ whole genome shotgun (WGS) entry which is preliminary data.</text>
</comment>
<protein>
    <recommendedName>
        <fullName evidence="5">FCP1 homology domain-containing protein</fullName>
    </recommendedName>
</protein>
<dbReference type="Proteomes" id="UP000612055">
    <property type="component" value="Unassembled WGS sequence"/>
</dbReference>
<evidence type="ECO:0000256" key="2">
    <source>
        <dbReference type="SAM" id="SignalP"/>
    </source>
</evidence>
<feature type="compositionally biased region" description="Low complexity" evidence="1">
    <location>
        <begin position="143"/>
        <end position="152"/>
    </location>
</feature>
<feature type="region of interest" description="Disordered" evidence="1">
    <location>
        <begin position="115"/>
        <end position="176"/>
    </location>
</feature>
<feature type="region of interest" description="Disordered" evidence="1">
    <location>
        <begin position="474"/>
        <end position="521"/>
    </location>
</feature>
<feature type="signal peptide" evidence="2">
    <location>
        <begin position="1"/>
        <end position="34"/>
    </location>
</feature>
<feature type="compositionally biased region" description="Basic and acidic residues" evidence="1">
    <location>
        <begin position="829"/>
        <end position="845"/>
    </location>
</feature>
<sequence length="992" mass="100340">MMAQPSCKASAPRRRVLLLDLEALLWAGLSPAACRELGAAPPGSGLEPNLVLHPPPPADVVAILSTAATPTGGPAPAAVARSVTKLVSYDLDTDDSDDDARDFCLLSSGASDRRLVEEDEECDLGPFSPPSSDHGHLRRNSSDRGSSSGSGSTVDRGPFGRRSVNPGHESDDDTAANDVMPANAAAAAAQVAAIDMPAVPRRRTSSGFEDWGFTPPSSAAASPDTKSWLPLTGLPLPPALQPPPPPALALPQSLALLAPQLSQGPIWALRPGARRFILSVQPFFEVVAFSHRGDAWLEAMRPLLDPHCQVLGLRASFSPSYAGDGSCGMPFSEVPSGPDASRPVPWAPWSPALRAAIAGPGPHGCADTDGPIVVTPASRDLFGCLAGSVVEVEPYSASYGPCDDVLGVLSAVLVKHLVVHTLVPTSPHGGSAAPRSVRPLPVPQVLQRLGMWPGPLRSTPAVLALRTHRLDRAATPAQPHPLGSISNSAGQAGSAGASSSAPVPVPQQARSPRRQQSTRYPAPCHLATIDEGDETTPEPPAPAASPLAAFGLLQAAAGSSPMAVHGVSLAVLLGHAAAKMKATTPASPKPIPQPAPRPGTVAAHLHASISTSASAPAQPSRLQHCSSSSSFRRLSSGEALSSHSCGSADSSGHGSACSGSSSGLASLCSTSSGSAPMSPAGVSLSGIQAFVDSLASSLPDGPATLPYTSTKDPRNTGPTPPGDAAPADPHDSDNASPFALSQWLPPPVPPRRTDNAEPAPLHPLLQRLAKRLALSAGPQAPAGPKAPGASPARSGSGSPSASNASSRSSTGSGCTSTASASDSAAEPAARSRDLRSAALRSERKAAQTGAGGEAGARKTGHESIWGGRGGAVRCGRGGLLGSLVRGGVAACFQGAGGPVDCRACGRVHRGRTTITGPSNDDEEPRAGLYDSDEDADGAVRLTLPYTSVSAPNVLLPTHAIALTLCTGAMQGACVTPPVPGVRHNGAWSPASA</sequence>
<keyword evidence="2" id="KW-0732">Signal</keyword>
<feature type="region of interest" description="Disordered" evidence="1">
    <location>
        <begin position="777"/>
        <end position="864"/>
    </location>
</feature>
<feature type="region of interest" description="Disordered" evidence="1">
    <location>
        <begin position="701"/>
        <end position="758"/>
    </location>
</feature>
<feature type="chain" id="PRO_5032809706" description="FCP1 homology domain-containing protein" evidence="2">
    <location>
        <begin position="35"/>
        <end position="992"/>
    </location>
</feature>
<organism evidence="3 4">
    <name type="scientific">Edaphochlamys debaryana</name>
    <dbReference type="NCBI Taxonomy" id="47281"/>
    <lineage>
        <taxon>Eukaryota</taxon>
        <taxon>Viridiplantae</taxon>
        <taxon>Chlorophyta</taxon>
        <taxon>core chlorophytes</taxon>
        <taxon>Chlorophyceae</taxon>
        <taxon>CS clade</taxon>
        <taxon>Chlamydomonadales</taxon>
        <taxon>Chlamydomonadales incertae sedis</taxon>
        <taxon>Edaphochlamys</taxon>
    </lineage>
</organism>
<feature type="region of interest" description="Disordered" evidence="1">
    <location>
        <begin position="204"/>
        <end position="225"/>
    </location>
</feature>
<evidence type="ECO:0000313" key="3">
    <source>
        <dbReference type="EMBL" id="KAG2483286.1"/>
    </source>
</evidence>
<feature type="compositionally biased region" description="Low complexity" evidence="1">
    <location>
        <begin position="777"/>
        <end position="828"/>
    </location>
</feature>